<dbReference type="EMBL" id="JAUEDK010000064">
    <property type="protein sequence ID" value="MDN0077365.1"/>
    <property type="molecule type" value="Genomic_DNA"/>
</dbReference>
<keyword evidence="4" id="KW-1185">Reference proteome</keyword>
<gene>
    <name evidence="3" type="ORF">QU481_21285</name>
</gene>
<organism evidence="3 4">
    <name type="scientific">Crenobacter oryzisoli</name>
    <dbReference type="NCBI Taxonomy" id="3056844"/>
    <lineage>
        <taxon>Bacteria</taxon>
        <taxon>Pseudomonadati</taxon>
        <taxon>Pseudomonadota</taxon>
        <taxon>Betaproteobacteria</taxon>
        <taxon>Neisseriales</taxon>
        <taxon>Neisseriaceae</taxon>
        <taxon>Crenobacter</taxon>
    </lineage>
</organism>
<reference evidence="3" key="1">
    <citation type="submission" date="2023-06" db="EMBL/GenBank/DDBJ databases">
        <authorList>
            <person name="Zhang S."/>
        </authorList>
    </citation>
    <scope>NUCLEOTIDE SEQUENCE</scope>
    <source>
        <strain evidence="3">SG2303</strain>
    </source>
</reference>
<evidence type="ECO:0000313" key="3">
    <source>
        <dbReference type="EMBL" id="MDN0077365.1"/>
    </source>
</evidence>
<protein>
    <submittedName>
        <fullName evidence="3">Anti-sigma factor</fullName>
    </submittedName>
</protein>
<dbReference type="InterPro" id="IPR051474">
    <property type="entry name" value="Anti-sigma-K/W_factor"/>
</dbReference>
<proteinExistence type="predicted"/>
<keyword evidence="1" id="KW-0812">Transmembrane</keyword>
<evidence type="ECO:0000256" key="1">
    <source>
        <dbReference type="SAM" id="Phobius"/>
    </source>
</evidence>
<dbReference type="PANTHER" id="PTHR37461">
    <property type="entry name" value="ANTI-SIGMA-K FACTOR RSKA"/>
    <property type="match status" value="1"/>
</dbReference>
<name>A0ABT7XUF6_9NEIS</name>
<evidence type="ECO:0000313" key="4">
    <source>
        <dbReference type="Proteomes" id="UP001168540"/>
    </source>
</evidence>
<dbReference type="Proteomes" id="UP001168540">
    <property type="component" value="Unassembled WGS sequence"/>
</dbReference>
<sequence>MNYLIPERYQPLAARYVSGVLRGAARSRFEKLADVHPTLQREIIACETLLAPLDAATVPVKPRRRTWRHIEIRLGLRPRHRSHPIFWFLSGMLAAFLISAAVVNFSPQLMPQPELPTPVAVLNDSNGVATMVISRDVARRTLAVTLLQPVDLPAGKVLELWALRRDGTPRSLGLLEGKKPRVNLVAPLSDAAQLAVSIELNGGSPEDKPTGPVVYTGALIIS</sequence>
<evidence type="ECO:0000259" key="2">
    <source>
        <dbReference type="Pfam" id="PF10099"/>
    </source>
</evidence>
<dbReference type="InterPro" id="IPR018764">
    <property type="entry name" value="RskA_C"/>
</dbReference>
<keyword evidence="1" id="KW-1133">Transmembrane helix</keyword>
<dbReference type="PANTHER" id="PTHR37461:SF1">
    <property type="entry name" value="ANTI-SIGMA-K FACTOR RSKA"/>
    <property type="match status" value="1"/>
</dbReference>
<dbReference type="Pfam" id="PF10099">
    <property type="entry name" value="RskA_C"/>
    <property type="match status" value="1"/>
</dbReference>
<dbReference type="RefSeq" id="WP_289832005.1">
    <property type="nucleotide sequence ID" value="NZ_JAUEDK010000064.1"/>
</dbReference>
<feature type="domain" description="Anti-sigma K factor RskA C-terminal" evidence="2">
    <location>
        <begin position="94"/>
        <end position="213"/>
    </location>
</feature>
<accession>A0ABT7XUF6</accession>
<keyword evidence="1" id="KW-0472">Membrane</keyword>
<feature type="transmembrane region" description="Helical" evidence="1">
    <location>
        <begin position="85"/>
        <end position="105"/>
    </location>
</feature>
<comment type="caution">
    <text evidence="3">The sequence shown here is derived from an EMBL/GenBank/DDBJ whole genome shotgun (WGS) entry which is preliminary data.</text>
</comment>